<name>A0A835IQ57_9MAGN</name>
<dbReference type="OrthoDB" id="1610642at2759"/>
<dbReference type="PANTHER" id="PTHR45873:SF1">
    <property type="entry name" value="DNA POLYMERASE ETA"/>
    <property type="match status" value="1"/>
</dbReference>
<comment type="caution">
    <text evidence="7">The sequence shown here is derived from an EMBL/GenBank/DDBJ whole genome shotgun (WGS) entry which is preliminary data.</text>
</comment>
<dbReference type="GO" id="GO:0005634">
    <property type="term" value="C:nucleus"/>
    <property type="evidence" value="ECO:0007669"/>
    <property type="project" value="UniProtKB-SubCell"/>
</dbReference>
<evidence type="ECO:0000256" key="4">
    <source>
        <dbReference type="ARBA" id="ARBA00022763"/>
    </source>
</evidence>
<accession>A0A835IQ57</accession>
<evidence type="ECO:0000256" key="2">
    <source>
        <dbReference type="ARBA" id="ARBA00022679"/>
    </source>
</evidence>
<dbReference type="GO" id="GO:0009314">
    <property type="term" value="P:response to radiation"/>
    <property type="evidence" value="ECO:0007669"/>
    <property type="project" value="TreeGrafter"/>
</dbReference>
<dbReference type="InterPro" id="IPR052230">
    <property type="entry name" value="DNA_polymerase_eta"/>
</dbReference>
<dbReference type="GO" id="GO:0046872">
    <property type="term" value="F:metal ion binding"/>
    <property type="evidence" value="ECO:0007669"/>
    <property type="project" value="UniProtKB-KW"/>
</dbReference>
<comment type="subcellular location">
    <subcellularLocation>
        <location evidence="1">Nucleus</location>
    </subcellularLocation>
</comment>
<dbReference type="EMBL" id="JADFTS010000002">
    <property type="protein sequence ID" value="KAF9621314.1"/>
    <property type="molecule type" value="Genomic_DNA"/>
</dbReference>
<keyword evidence="8" id="KW-1185">Reference proteome</keyword>
<dbReference type="Gene3D" id="3.30.70.270">
    <property type="match status" value="1"/>
</dbReference>
<dbReference type="GO" id="GO:0006281">
    <property type="term" value="P:DNA repair"/>
    <property type="evidence" value="ECO:0007669"/>
    <property type="project" value="UniProtKB-KW"/>
</dbReference>
<protein>
    <recommendedName>
        <fullName evidence="9">UmuC domain-containing protein</fullName>
    </recommendedName>
</protein>
<organism evidence="7 8">
    <name type="scientific">Coptis chinensis</name>
    <dbReference type="NCBI Taxonomy" id="261450"/>
    <lineage>
        <taxon>Eukaryota</taxon>
        <taxon>Viridiplantae</taxon>
        <taxon>Streptophyta</taxon>
        <taxon>Embryophyta</taxon>
        <taxon>Tracheophyta</taxon>
        <taxon>Spermatophyta</taxon>
        <taxon>Magnoliopsida</taxon>
        <taxon>Ranunculales</taxon>
        <taxon>Ranunculaceae</taxon>
        <taxon>Coptidoideae</taxon>
        <taxon>Coptis</taxon>
    </lineage>
</organism>
<keyword evidence="2" id="KW-0808">Transferase</keyword>
<dbReference type="PANTHER" id="PTHR45873">
    <property type="entry name" value="DNA POLYMERASE ETA"/>
    <property type="match status" value="1"/>
</dbReference>
<keyword evidence="5" id="KW-0234">DNA repair</keyword>
<evidence type="ECO:0000313" key="8">
    <source>
        <dbReference type="Proteomes" id="UP000631114"/>
    </source>
</evidence>
<evidence type="ECO:0000256" key="1">
    <source>
        <dbReference type="ARBA" id="ARBA00004123"/>
    </source>
</evidence>
<dbReference type="InterPro" id="IPR043502">
    <property type="entry name" value="DNA/RNA_pol_sf"/>
</dbReference>
<dbReference type="SUPFAM" id="SSF56672">
    <property type="entry name" value="DNA/RNA polymerases"/>
    <property type="match status" value="1"/>
</dbReference>
<evidence type="ECO:0008006" key="9">
    <source>
        <dbReference type="Google" id="ProtNLM"/>
    </source>
</evidence>
<evidence type="ECO:0000256" key="3">
    <source>
        <dbReference type="ARBA" id="ARBA00022723"/>
    </source>
</evidence>
<dbReference type="GO" id="GO:0035861">
    <property type="term" value="C:site of double-strand break"/>
    <property type="evidence" value="ECO:0007669"/>
    <property type="project" value="TreeGrafter"/>
</dbReference>
<evidence type="ECO:0000313" key="7">
    <source>
        <dbReference type="EMBL" id="KAF9621314.1"/>
    </source>
</evidence>
<evidence type="ECO:0000256" key="5">
    <source>
        <dbReference type="ARBA" id="ARBA00023204"/>
    </source>
</evidence>
<dbReference type="InterPro" id="IPR043128">
    <property type="entry name" value="Rev_trsase/Diguanyl_cyclase"/>
</dbReference>
<dbReference type="Proteomes" id="UP000631114">
    <property type="component" value="Unassembled WGS sequence"/>
</dbReference>
<dbReference type="GO" id="GO:0005657">
    <property type="term" value="C:replication fork"/>
    <property type="evidence" value="ECO:0007669"/>
    <property type="project" value="TreeGrafter"/>
</dbReference>
<evidence type="ECO:0000256" key="6">
    <source>
        <dbReference type="ARBA" id="ARBA00023242"/>
    </source>
</evidence>
<proteinExistence type="predicted"/>
<sequence length="115" mass="12880">MRGSEVVAILSQRGRCERASIDEVYLDLTDAAETMLSKNPPEKLEAIDEEDGNKKRENVREWICSSNTNHNDKLLACGAIIVAELRMQMLAKLASSMNKPLTTNKLVPFSPWMNS</sequence>
<dbReference type="AlphaFoldDB" id="A0A835IQ57"/>
<dbReference type="GO" id="GO:0042276">
    <property type="term" value="P:error-prone translesion synthesis"/>
    <property type="evidence" value="ECO:0007669"/>
    <property type="project" value="TreeGrafter"/>
</dbReference>
<gene>
    <name evidence="7" type="ORF">IFM89_019400</name>
</gene>
<keyword evidence="6" id="KW-0539">Nucleus</keyword>
<keyword evidence="4" id="KW-0227">DNA damage</keyword>
<dbReference type="GO" id="GO:0003887">
    <property type="term" value="F:DNA-directed DNA polymerase activity"/>
    <property type="evidence" value="ECO:0007669"/>
    <property type="project" value="TreeGrafter"/>
</dbReference>
<reference evidence="7 8" key="1">
    <citation type="submission" date="2020-10" db="EMBL/GenBank/DDBJ databases">
        <title>The Coptis chinensis genome and diversification of protoberbering-type alkaloids.</title>
        <authorList>
            <person name="Wang B."/>
            <person name="Shu S."/>
            <person name="Song C."/>
            <person name="Liu Y."/>
        </authorList>
    </citation>
    <scope>NUCLEOTIDE SEQUENCE [LARGE SCALE GENOMIC DNA]</scope>
    <source>
        <strain evidence="7">HL-2020</strain>
        <tissue evidence="7">Leaf</tissue>
    </source>
</reference>
<keyword evidence="3" id="KW-0479">Metal-binding</keyword>